<organism evidence="4 5">
    <name type="scientific">Sphingobium phenoxybenzoativorans</name>
    <dbReference type="NCBI Taxonomy" id="1592790"/>
    <lineage>
        <taxon>Bacteria</taxon>
        <taxon>Pseudomonadati</taxon>
        <taxon>Pseudomonadota</taxon>
        <taxon>Alphaproteobacteria</taxon>
        <taxon>Sphingomonadales</taxon>
        <taxon>Sphingomonadaceae</taxon>
        <taxon>Sphingobium</taxon>
    </lineage>
</organism>
<proteinExistence type="inferred from homology"/>
<dbReference type="RefSeq" id="WP_212610117.1">
    <property type="nucleotide sequence ID" value="NZ_CP073910.1"/>
</dbReference>
<dbReference type="PRINTS" id="PR00081">
    <property type="entry name" value="GDHRDH"/>
</dbReference>
<dbReference type="InterPro" id="IPR020904">
    <property type="entry name" value="Sc_DH/Rdtase_CS"/>
</dbReference>
<evidence type="ECO:0000313" key="5">
    <source>
        <dbReference type="Proteomes" id="UP000681425"/>
    </source>
</evidence>
<dbReference type="CDD" id="cd05233">
    <property type="entry name" value="SDR_c"/>
    <property type="match status" value="1"/>
</dbReference>
<dbReference type="Proteomes" id="UP000681425">
    <property type="component" value="Chromosome"/>
</dbReference>
<dbReference type="PANTHER" id="PTHR24321">
    <property type="entry name" value="DEHYDROGENASES, SHORT CHAIN"/>
    <property type="match status" value="1"/>
</dbReference>
<evidence type="ECO:0000256" key="1">
    <source>
        <dbReference type="ARBA" id="ARBA00006484"/>
    </source>
</evidence>
<keyword evidence="2" id="KW-0560">Oxidoreductase</keyword>
<dbReference type="PANTHER" id="PTHR24321:SF14">
    <property type="entry name" value="SHORT-CHAIN TYPE DEHYDROGENASE_REDUCTASE BLR2146-RELATED"/>
    <property type="match status" value="1"/>
</dbReference>
<dbReference type="Gene3D" id="3.40.50.720">
    <property type="entry name" value="NAD(P)-binding Rossmann-like Domain"/>
    <property type="match status" value="1"/>
</dbReference>
<dbReference type="InterPro" id="IPR002347">
    <property type="entry name" value="SDR_fam"/>
</dbReference>
<evidence type="ECO:0000256" key="3">
    <source>
        <dbReference type="ARBA" id="ARBA00051383"/>
    </source>
</evidence>
<sequence length="268" mass="27940">MSDLEGRAALITGAASGIGLATAKALAARGARIMVSDINIDAAAAAVDQLKAAGGEADAVRCDIGSEDEIQAAVAKTVECFGKLDIMHNNAALLSPDVLMSDVDVLSMDADIWDRVMQVNVRGTMLGCKHAVAAMLKSGSGAIINTSSMYGMNAFNRMPAYSVSKAAINMLTQHVATAYGRQNIRCNAIAPALIKTAASEAVIPKPLTQLHDDAAALPFSGTAEDMANVVVFLASDESRYITGEVLRVDGGTTSHLATYSDARRFFGD</sequence>
<dbReference type="KEGG" id="spph:KFK14_05110"/>
<reference evidence="4" key="1">
    <citation type="submission" date="2021-04" db="EMBL/GenBank/DDBJ databases">
        <title>Isolation of p-tert-butylphenol degrading bacteria Sphingobium phenoxybenzoativorans Tas13 from active sludge.</title>
        <authorList>
            <person name="Li Y."/>
        </authorList>
    </citation>
    <scope>NUCLEOTIDE SEQUENCE</scope>
    <source>
        <strain evidence="4">Tas13</strain>
    </source>
</reference>
<accession>A0A975Q2U4</accession>
<protein>
    <submittedName>
        <fullName evidence="4">SDR family oxidoreductase</fullName>
    </submittedName>
</protein>
<dbReference type="InterPro" id="IPR036291">
    <property type="entry name" value="NAD(P)-bd_dom_sf"/>
</dbReference>
<keyword evidence="5" id="KW-1185">Reference proteome</keyword>
<dbReference type="Pfam" id="PF13561">
    <property type="entry name" value="adh_short_C2"/>
    <property type="match status" value="1"/>
</dbReference>
<name>A0A975Q2U4_9SPHN</name>
<dbReference type="PROSITE" id="PS00061">
    <property type="entry name" value="ADH_SHORT"/>
    <property type="match status" value="1"/>
</dbReference>
<dbReference type="PRINTS" id="PR00080">
    <property type="entry name" value="SDRFAMILY"/>
</dbReference>
<dbReference type="SUPFAM" id="SSF51735">
    <property type="entry name" value="NAD(P)-binding Rossmann-fold domains"/>
    <property type="match status" value="1"/>
</dbReference>
<dbReference type="AlphaFoldDB" id="A0A975Q2U4"/>
<comment type="catalytic activity">
    <reaction evidence="3">
        <text>2,5-dichlorocyclohexa-2,5-dien-1,4-diol + NAD(+) = 2,5-dichlorohydroquinone + NADH + H(+)</text>
        <dbReference type="Rhea" id="RHEA:15741"/>
        <dbReference type="ChEBI" id="CHEBI:15378"/>
        <dbReference type="ChEBI" id="CHEBI:27545"/>
        <dbReference type="ChEBI" id="CHEBI:28975"/>
        <dbReference type="ChEBI" id="CHEBI:57540"/>
        <dbReference type="ChEBI" id="CHEBI:57945"/>
    </reaction>
</comment>
<evidence type="ECO:0000313" key="4">
    <source>
        <dbReference type="EMBL" id="QUT06822.1"/>
    </source>
</evidence>
<dbReference type="GO" id="GO:0016491">
    <property type="term" value="F:oxidoreductase activity"/>
    <property type="evidence" value="ECO:0007669"/>
    <property type="project" value="UniProtKB-KW"/>
</dbReference>
<gene>
    <name evidence="4" type="ORF">KFK14_05110</name>
</gene>
<comment type="similarity">
    <text evidence="1">Belongs to the short-chain dehydrogenases/reductases (SDR) family.</text>
</comment>
<dbReference type="NCBIfam" id="NF005559">
    <property type="entry name" value="PRK07231.1"/>
    <property type="match status" value="1"/>
</dbReference>
<dbReference type="EMBL" id="CP073910">
    <property type="protein sequence ID" value="QUT06822.1"/>
    <property type="molecule type" value="Genomic_DNA"/>
</dbReference>
<evidence type="ECO:0000256" key="2">
    <source>
        <dbReference type="ARBA" id="ARBA00023002"/>
    </source>
</evidence>
<dbReference type="FunFam" id="3.40.50.720:FF:000084">
    <property type="entry name" value="Short-chain dehydrogenase reductase"/>
    <property type="match status" value="1"/>
</dbReference>